<dbReference type="Proteomes" id="UP000621500">
    <property type="component" value="Unassembled WGS sequence"/>
</dbReference>
<evidence type="ECO:0008006" key="4">
    <source>
        <dbReference type="Google" id="ProtNLM"/>
    </source>
</evidence>
<dbReference type="EMBL" id="BONX01000058">
    <property type="protein sequence ID" value="GIH00848.1"/>
    <property type="molecule type" value="Genomic_DNA"/>
</dbReference>
<name>A0ABQ4F1Q9_9ACTN</name>
<dbReference type="SUPFAM" id="SSF52980">
    <property type="entry name" value="Restriction endonuclease-like"/>
    <property type="match status" value="1"/>
</dbReference>
<feature type="compositionally biased region" description="Polar residues" evidence="1">
    <location>
        <begin position="75"/>
        <end position="87"/>
    </location>
</feature>
<comment type="caution">
    <text evidence="2">The sequence shown here is derived from an EMBL/GenBank/DDBJ whole genome shotgun (WGS) entry which is preliminary data.</text>
</comment>
<feature type="region of interest" description="Disordered" evidence="1">
    <location>
        <begin position="1"/>
        <end position="20"/>
    </location>
</feature>
<protein>
    <recommendedName>
        <fullName evidence="4">Restriction endonuclease domain-containing protein</fullName>
    </recommendedName>
</protein>
<evidence type="ECO:0000313" key="3">
    <source>
        <dbReference type="Proteomes" id="UP000621500"/>
    </source>
</evidence>
<evidence type="ECO:0000256" key="1">
    <source>
        <dbReference type="SAM" id="MobiDB-lite"/>
    </source>
</evidence>
<accession>A0ABQ4F1Q9</accession>
<feature type="region of interest" description="Disordered" evidence="1">
    <location>
        <begin position="71"/>
        <end position="123"/>
    </location>
</feature>
<dbReference type="Gene3D" id="3.90.1570.10">
    <property type="entry name" value="tt1808, chain A"/>
    <property type="match status" value="1"/>
</dbReference>
<proteinExistence type="predicted"/>
<evidence type="ECO:0000313" key="2">
    <source>
        <dbReference type="EMBL" id="GIH00848.1"/>
    </source>
</evidence>
<keyword evidence="3" id="KW-1185">Reference proteome</keyword>
<sequence>MSAEPAANLPKPWQPDPVRQRRAGYRLEDLLRLPPDAPRVELLDGVLHVVPAPTLGHQHISGLLRRWLGDHAPRSRSSCRSATSPRKSPSGPGERTGYRPGQSGSPPYARAEEAAQGRPGELA</sequence>
<reference evidence="2 3" key="1">
    <citation type="submission" date="2021-01" db="EMBL/GenBank/DDBJ databases">
        <title>Whole genome shotgun sequence of Plantactinospora mayteni NBRC 109088.</title>
        <authorList>
            <person name="Komaki H."/>
            <person name="Tamura T."/>
        </authorList>
    </citation>
    <scope>NUCLEOTIDE SEQUENCE [LARGE SCALE GENOMIC DNA]</scope>
    <source>
        <strain evidence="2 3">NBRC 109088</strain>
    </source>
</reference>
<dbReference type="InterPro" id="IPR012296">
    <property type="entry name" value="Nuclease_put_TT1808"/>
</dbReference>
<organism evidence="2 3">
    <name type="scientific">Plantactinospora mayteni</name>
    <dbReference type="NCBI Taxonomy" id="566021"/>
    <lineage>
        <taxon>Bacteria</taxon>
        <taxon>Bacillati</taxon>
        <taxon>Actinomycetota</taxon>
        <taxon>Actinomycetes</taxon>
        <taxon>Micromonosporales</taxon>
        <taxon>Micromonosporaceae</taxon>
        <taxon>Plantactinospora</taxon>
    </lineage>
</organism>
<gene>
    <name evidence="2" type="ORF">Pma05_74200</name>
</gene>
<dbReference type="InterPro" id="IPR011335">
    <property type="entry name" value="Restrct_endonuc-II-like"/>
</dbReference>